<reference evidence="3 4" key="1">
    <citation type="submission" date="2020-12" db="EMBL/GenBank/DDBJ databases">
        <title>Draft genome sequence of the commensal strain Corynebacterium tuberculostearicum MFP09/CIP 102622 isolated from human skin.</title>
        <authorList>
            <person name="Boukerb A.M."/>
            <person name="Janvier X."/>
            <person name="Feuilloley M.G.J."/>
            <person name="Groboillot A."/>
        </authorList>
    </citation>
    <scope>NUCLEOTIDE SEQUENCE [LARGE SCALE GENOMIC DNA]</scope>
    <source>
        <strain evidence="3 4">CIP 102622</strain>
    </source>
</reference>
<organism evidence="3 4">
    <name type="scientific">Corynebacterium tuberculostearicum</name>
    <dbReference type="NCBI Taxonomy" id="38304"/>
    <lineage>
        <taxon>Bacteria</taxon>
        <taxon>Bacillati</taxon>
        <taxon>Actinomycetota</taxon>
        <taxon>Actinomycetes</taxon>
        <taxon>Mycobacteriales</taxon>
        <taxon>Corynebacteriaceae</taxon>
        <taxon>Corynebacterium</taxon>
    </lineage>
</organism>
<keyword evidence="2" id="KW-0472">Membrane</keyword>
<gene>
    <name evidence="3" type="ORF">JDP02_01945</name>
</gene>
<feature type="transmembrane region" description="Helical" evidence="2">
    <location>
        <begin position="12"/>
        <end position="35"/>
    </location>
</feature>
<protein>
    <submittedName>
        <fullName evidence="3">Uncharacterized protein</fullName>
    </submittedName>
</protein>
<dbReference type="Proteomes" id="UP000603369">
    <property type="component" value="Unassembled WGS sequence"/>
</dbReference>
<feature type="region of interest" description="Disordered" evidence="1">
    <location>
        <begin position="48"/>
        <end position="75"/>
    </location>
</feature>
<sequence length="206" mass="21325">MSDSQKRTRKGWILPASVASVALVASLAAGTLGAYTAQITNDGNTAGTGKLTMSESEIVDGQPTKTKDTSEGENNTISVSDINKYGGNMKMVPGDSKTTTVQFKNTGSVDASAFTLNFGNCAVTGQDAGEKSLCDALKVTVKSGGATLADNQTPTALAGKTFNIDAPMAVGATKNFDITVTLPKETTDTSIMDQQISQNLVWTLTA</sequence>
<dbReference type="EMBL" id="JAEHFL010000002">
    <property type="protein sequence ID" value="MBK3427273.1"/>
    <property type="molecule type" value="Genomic_DNA"/>
</dbReference>
<dbReference type="RefSeq" id="WP_200435311.1">
    <property type="nucleotide sequence ID" value="NZ_CP175791.1"/>
</dbReference>
<proteinExistence type="predicted"/>
<evidence type="ECO:0000256" key="1">
    <source>
        <dbReference type="SAM" id="MobiDB-lite"/>
    </source>
</evidence>
<evidence type="ECO:0000313" key="4">
    <source>
        <dbReference type="Proteomes" id="UP000603369"/>
    </source>
</evidence>
<dbReference type="AlphaFoldDB" id="A0A8I1HQF9"/>
<keyword evidence="4" id="KW-1185">Reference proteome</keyword>
<evidence type="ECO:0000256" key="2">
    <source>
        <dbReference type="SAM" id="Phobius"/>
    </source>
</evidence>
<keyword evidence="2" id="KW-0812">Transmembrane</keyword>
<comment type="caution">
    <text evidence="3">The sequence shown here is derived from an EMBL/GenBank/DDBJ whole genome shotgun (WGS) entry which is preliminary data.</text>
</comment>
<accession>A0A8I1HQF9</accession>
<keyword evidence="2" id="KW-1133">Transmembrane helix</keyword>
<name>A0A8I1HQF9_9CORY</name>
<evidence type="ECO:0000313" key="3">
    <source>
        <dbReference type="EMBL" id="MBK3427273.1"/>
    </source>
</evidence>